<sequence length="227" mass="25344">MKHWLISRPLFSPLHRFVANKNDRALVFSASSTPFSFLMALSKLIIGGLYMSLWMVGFGIYYLVLVFSKTWLYYRYTLIRVGKTATSEKRLGVYHEIVIGGLLLSLVGLSFAGFSGLMLFHGYQERFSNNLTYMIAFMGFIKTGTSATSLVRARKLHNPLIQLIKAFNVANAAVAIVLTQFAILSMEHSPVANFSTGLFGLVIGGLIAIGGLWITFKYERRAVKVTH</sequence>
<evidence type="ECO:0000313" key="2">
    <source>
        <dbReference type="EMBL" id="KZL42866.1"/>
    </source>
</evidence>
<evidence type="ECO:0000256" key="1">
    <source>
        <dbReference type="SAM" id="Phobius"/>
    </source>
</evidence>
<dbReference type="EMBL" id="JYDC01000016">
    <property type="protein sequence ID" value="KZL42866.1"/>
    <property type="molecule type" value="Genomic_DNA"/>
</dbReference>
<keyword evidence="3" id="KW-1185">Reference proteome</keyword>
<name>A0A166HLJ5_SECCO</name>
<feature type="transmembrane region" description="Helical" evidence="1">
    <location>
        <begin position="52"/>
        <end position="72"/>
    </location>
</feature>
<reference evidence="2 3" key="1">
    <citation type="submission" date="2015-02" db="EMBL/GenBank/DDBJ databases">
        <title>Draft genome sequence of Lactobacillus collinoides CUPV2371 isolated from a natural cider, the first genome sequence of a strain of this species.</title>
        <authorList>
            <person name="Puertas A.I."/>
            <person name="Spano G."/>
            <person name="Capozzi V."/>
            <person name="Lamontanara A."/>
            <person name="Orru L."/>
            <person name="Duenas M.T."/>
        </authorList>
    </citation>
    <scope>NUCLEOTIDE SEQUENCE [LARGE SCALE GENOMIC DNA]</scope>
    <source>
        <strain evidence="2 3">237</strain>
    </source>
</reference>
<keyword evidence="1" id="KW-1133">Transmembrane helix</keyword>
<dbReference type="RefSeq" id="WP_063285176.1">
    <property type="nucleotide sequence ID" value="NZ_JYDC01000016.1"/>
</dbReference>
<dbReference type="AlphaFoldDB" id="A0A166HLJ5"/>
<evidence type="ECO:0000313" key="3">
    <source>
        <dbReference type="Proteomes" id="UP000076480"/>
    </source>
</evidence>
<keyword evidence="1" id="KW-0472">Membrane</keyword>
<feature type="transmembrane region" description="Helical" evidence="1">
    <location>
        <begin position="93"/>
        <end position="119"/>
    </location>
</feature>
<gene>
    <name evidence="2" type="ORF">TY91_02135</name>
</gene>
<comment type="caution">
    <text evidence="2">The sequence shown here is derived from an EMBL/GenBank/DDBJ whole genome shotgun (WGS) entry which is preliminary data.</text>
</comment>
<keyword evidence="1" id="KW-0812">Transmembrane</keyword>
<proteinExistence type="predicted"/>
<feature type="transmembrane region" description="Helical" evidence="1">
    <location>
        <begin position="163"/>
        <end position="184"/>
    </location>
</feature>
<accession>A0A166HLJ5</accession>
<dbReference type="Proteomes" id="UP000076480">
    <property type="component" value="Unassembled WGS sequence"/>
</dbReference>
<feature type="transmembrane region" description="Helical" evidence="1">
    <location>
        <begin position="196"/>
        <end position="216"/>
    </location>
</feature>
<dbReference type="PATRIC" id="fig|33960.6.peg.813"/>
<organism evidence="2 3">
    <name type="scientific">Secundilactobacillus collinoides</name>
    <name type="common">Lactobacillus collinoides</name>
    <dbReference type="NCBI Taxonomy" id="33960"/>
    <lineage>
        <taxon>Bacteria</taxon>
        <taxon>Bacillati</taxon>
        <taxon>Bacillota</taxon>
        <taxon>Bacilli</taxon>
        <taxon>Lactobacillales</taxon>
        <taxon>Lactobacillaceae</taxon>
        <taxon>Secundilactobacillus</taxon>
    </lineage>
</organism>
<feature type="transmembrane region" description="Helical" evidence="1">
    <location>
        <begin position="131"/>
        <end position="151"/>
    </location>
</feature>
<protein>
    <submittedName>
        <fullName evidence="2">Uncharacterized protein</fullName>
    </submittedName>
</protein>